<proteinExistence type="predicted"/>
<name>A0A1K1T2B5_9PSEU</name>
<evidence type="ECO:0000313" key="2">
    <source>
        <dbReference type="EMBL" id="SFW90785.1"/>
    </source>
</evidence>
<keyword evidence="1" id="KW-0812">Transmembrane</keyword>
<evidence type="ECO:0000313" key="3">
    <source>
        <dbReference type="Proteomes" id="UP000182740"/>
    </source>
</evidence>
<reference evidence="3" key="1">
    <citation type="submission" date="2016-11" db="EMBL/GenBank/DDBJ databases">
        <authorList>
            <person name="Varghese N."/>
            <person name="Submissions S."/>
        </authorList>
    </citation>
    <scope>NUCLEOTIDE SEQUENCE [LARGE SCALE GENOMIC DNA]</scope>
    <source>
        <strain evidence="3">DSM 44671</strain>
    </source>
</reference>
<dbReference type="Proteomes" id="UP000182740">
    <property type="component" value="Unassembled WGS sequence"/>
</dbReference>
<keyword evidence="3" id="KW-1185">Reference proteome</keyword>
<dbReference type="AlphaFoldDB" id="A0A1K1T2B5"/>
<keyword evidence="1" id="KW-1133">Transmembrane helix</keyword>
<feature type="transmembrane region" description="Helical" evidence="1">
    <location>
        <begin position="7"/>
        <end position="26"/>
    </location>
</feature>
<feature type="transmembrane region" description="Helical" evidence="1">
    <location>
        <begin position="68"/>
        <end position="89"/>
    </location>
</feature>
<dbReference type="OrthoDB" id="9986030at2"/>
<organism evidence="2 3">
    <name type="scientific">Amycolatopsis australiensis</name>
    <dbReference type="NCBI Taxonomy" id="546364"/>
    <lineage>
        <taxon>Bacteria</taxon>
        <taxon>Bacillati</taxon>
        <taxon>Actinomycetota</taxon>
        <taxon>Actinomycetes</taxon>
        <taxon>Pseudonocardiales</taxon>
        <taxon>Pseudonocardiaceae</taxon>
        <taxon>Amycolatopsis</taxon>
    </lineage>
</organism>
<accession>A0A1K1T2B5</accession>
<dbReference type="RefSeq" id="WP_143168777.1">
    <property type="nucleotide sequence ID" value="NZ_FPJG01000006.1"/>
</dbReference>
<evidence type="ECO:0000256" key="1">
    <source>
        <dbReference type="SAM" id="Phobius"/>
    </source>
</evidence>
<sequence>MIQRYIKFSPIVLVVAVVGIIIGLVMHAKNSSQAQACGTTFHTLEKALSSTYRATCSTATSLSGIGMAIVWISAAVAAVVVVAAIVHFMQRDDQPST</sequence>
<gene>
    <name evidence="2" type="ORF">SAMN04489730_7701</name>
</gene>
<protein>
    <submittedName>
        <fullName evidence="2">Uncharacterized protein</fullName>
    </submittedName>
</protein>
<keyword evidence="1" id="KW-0472">Membrane</keyword>
<dbReference type="EMBL" id="FPJG01000006">
    <property type="protein sequence ID" value="SFW90785.1"/>
    <property type="molecule type" value="Genomic_DNA"/>
</dbReference>